<evidence type="ECO:0000313" key="2">
    <source>
        <dbReference type="Proteomes" id="UP001168821"/>
    </source>
</evidence>
<sequence>MDLWVSEEKCLLPRWETNHTSPTCWVGALTTRLQSYPVITMAPQYYSPPHPRDTARSFWCAKEIDPGVAPGTLTFIVRTLAVLRTPNTTSTGR</sequence>
<dbReference type="Proteomes" id="UP001168821">
    <property type="component" value="Unassembled WGS sequence"/>
</dbReference>
<keyword evidence="2" id="KW-1185">Reference proteome</keyword>
<reference evidence="1" key="1">
    <citation type="journal article" date="2023" name="G3 (Bethesda)">
        <title>Whole genome assemblies of Zophobas morio and Tenebrio molitor.</title>
        <authorList>
            <person name="Kaur S."/>
            <person name="Stinson S.A."/>
            <person name="diCenzo G.C."/>
        </authorList>
    </citation>
    <scope>NUCLEOTIDE SEQUENCE</scope>
    <source>
        <strain evidence="1">QUZm001</strain>
    </source>
</reference>
<accession>A0AA38IDH9</accession>
<proteinExistence type="predicted"/>
<organism evidence="1 2">
    <name type="scientific">Zophobas morio</name>
    <dbReference type="NCBI Taxonomy" id="2755281"/>
    <lineage>
        <taxon>Eukaryota</taxon>
        <taxon>Metazoa</taxon>
        <taxon>Ecdysozoa</taxon>
        <taxon>Arthropoda</taxon>
        <taxon>Hexapoda</taxon>
        <taxon>Insecta</taxon>
        <taxon>Pterygota</taxon>
        <taxon>Neoptera</taxon>
        <taxon>Endopterygota</taxon>
        <taxon>Coleoptera</taxon>
        <taxon>Polyphaga</taxon>
        <taxon>Cucujiformia</taxon>
        <taxon>Tenebrionidae</taxon>
        <taxon>Zophobas</taxon>
    </lineage>
</organism>
<name>A0AA38IDH9_9CUCU</name>
<dbReference type="AlphaFoldDB" id="A0AA38IDH9"/>
<evidence type="ECO:0000313" key="1">
    <source>
        <dbReference type="EMBL" id="KAJ3651972.1"/>
    </source>
</evidence>
<dbReference type="EMBL" id="JALNTZ010000005">
    <property type="protein sequence ID" value="KAJ3651972.1"/>
    <property type="molecule type" value="Genomic_DNA"/>
</dbReference>
<comment type="caution">
    <text evidence="1">The sequence shown here is derived from an EMBL/GenBank/DDBJ whole genome shotgun (WGS) entry which is preliminary data.</text>
</comment>
<protein>
    <submittedName>
        <fullName evidence="1">Uncharacterized protein</fullName>
    </submittedName>
</protein>
<gene>
    <name evidence="1" type="ORF">Zmor_017976</name>
</gene>